<dbReference type="NCBIfam" id="NF004871">
    <property type="entry name" value="PRK06228.1"/>
    <property type="match status" value="1"/>
</dbReference>
<comment type="similarity">
    <text evidence="3">Belongs to the ATPase epsilon chain family.</text>
</comment>
<evidence type="ECO:0000259" key="8">
    <source>
        <dbReference type="Pfam" id="PF02823"/>
    </source>
</evidence>
<reference evidence="10" key="1">
    <citation type="submission" date="2016-06" db="EMBL/GenBank/DDBJ databases">
        <title>Draft genome sequence of Desulfoplanes formicivorans strain Pf12B.</title>
        <authorList>
            <person name="Watanabe M."/>
            <person name="Kojima H."/>
            <person name="Fukui M."/>
        </authorList>
    </citation>
    <scope>NUCLEOTIDE SEQUENCE [LARGE SCALE GENOMIC DNA]</scope>
    <source>
        <strain evidence="10">Pf12B</strain>
    </source>
</reference>
<dbReference type="OrthoDB" id="8546953at2"/>
<dbReference type="Pfam" id="PF02823">
    <property type="entry name" value="ATP-synt_DE_N"/>
    <property type="match status" value="1"/>
</dbReference>
<keyword evidence="5" id="KW-0406">Ion transport</keyword>
<dbReference type="InterPro" id="IPR020546">
    <property type="entry name" value="ATP_synth_F1_dsu/esu_N"/>
</dbReference>
<dbReference type="AlphaFoldDB" id="A0A194AK70"/>
<keyword evidence="7" id="KW-0139">CF(1)</keyword>
<dbReference type="InterPro" id="IPR001469">
    <property type="entry name" value="ATP_synth_F1_dsu/esu"/>
</dbReference>
<dbReference type="CDD" id="cd12152">
    <property type="entry name" value="F1-ATPase_delta"/>
    <property type="match status" value="1"/>
</dbReference>
<gene>
    <name evidence="9" type="ORF">DPF_2182</name>
</gene>
<proteinExistence type="inferred from homology"/>
<keyword evidence="7" id="KW-0066">ATP synthesis</keyword>
<dbReference type="SUPFAM" id="SSF51344">
    <property type="entry name" value="Epsilon subunit of F1F0-ATP synthase N-terminal domain"/>
    <property type="match status" value="1"/>
</dbReference>
<dbReference type="STRING" id="1592317.DPF_2182"/>
<evidence type="ECO:0000256" key="3">
    <source>
        <dbReference type="ARBA" id="ARBA00005712"/>
    </source>
</evidence>
<dbReference type="RefSeq" id="WP_069859815.1">
    <property type="nucleotide sequence ID" value="NZ_BDFE01000017.1"/>
</dbReference>
<comment type="subcellular location">
    <subcellularLocation>
        <location evidence="2">Endomembrane system</location>
        <topology evidence="2">Peripheral membrane protein</topology>
    </subcellularLocation>
</comment>
<evidence type="ECO:0000256" key="2">
    <source>
        <dbReference type="ARBA" id="ARBA00004184"/>
    </source>
</evidence>
<dbReference type="InterPro" id="IPR036771">
    <property type="entry name" value="ATPsynth_dsu/esu_N"/>
</dbReference>
<comment type="caution">
    <text evidence="9">The sequence shown here is derived from an EMBL/GenBank/DDBJ whole genome shotgun (WGS) entry which is preliminary data.</text>
</comment>
<dbReference type="InterPro" id="IPR024037">
    <property type="entry name" value="Alt_ATP_synth_F1_esu"/>
</dbReference>
<evidence type="ECO:0000256" key="5">
    <source>
        <dbReference type="ARBA" id="ARBA00023065"/>
    </source>
</evidence>
<dbReference type="GO" id="GO:0046933">
    <property type="term" value="F:proton-transporting ATP synthase activity, rotational mechanism"/>
    <property type="evidence" value="ECO:0007669"/>
    <property type="project" value="InterPro"/>
</dbReference>
<dbReference type="GO" id="GO:0012505">
    <property type="term" value="C:endomembrane system"/>
    <property type="evidence" value="ECO:0007669"/>
    <property type="project" value="UniProtKB-SubCell"/>
</dbReference>
<dbReference type="EMBL" id="BDFE01000017">
    <property type="protein sequence ID" value="GAU09456.1"/>
    <property type="molecule type" value="Genomic_DNA"/>
</dbReference>
<dbReference type="Gene3D" id="2.60.15.10">
    <property type="entry name" value="F0F1 ATP synthase delta/epsilon subunit, N-terminal"/>
    <property type="match status" value="1"/>
</dbReference>
<keyword evidence="10" id="KW-1185">Reference proteome</keyword>
<evidence type="ECO:0000313" key="9">
    <source>
        <dbReference type="EMBL" id="GAU09456.1"/>
    </source>
</evidence>
<protein>
    <submittedName>
        <fullName evidence="9">F0F1 ATP synthase subunit epsilon</fullName>
    </submittedName>
</protein>
<name>A0A194AK70_9BACT</name>
<evidence type="ECO:0000313" key="10">
    <source>
        <dbReference type="Proteomes" id="UP000095200"/>
    </source>
</evidence>
<evidence type="ECO:0000256" key="4">
    <source>
        <dbReference type="ARBA" id="ARBA00022448"/>
    </source>
</evidence>
<dbReference type="GO" id="GO:0045259">
    <property type="term" value="C:proton-transporting ATP synthase complex"/>
    <property type="evidence" value="ECO:0007669"/>
    <property type="project" value="UniProtKB-KW"/>
</dbReference>
<feature type="domain" description="ATP synthase F1 complex delta/epsilon subunit N-terminal" evidence="8">
    <location>
        <begin position="1"/>
        <end position="78"/>
    </location>
</feature>
<keyword evidence="4" id="KW-0813">Transport</keyword>
<dbReference type="NCBIfam" id="TIGR03166">
    <property type="entry name" value="alt_F1F0_F1_eps"/>
    <property type="match status" value="1"/>
</dbReference>
<accession>A0A194AK70</accession>
<evidence type="ECO:0000256" key="7">
    <source>
        <dbReference type="ARBA" id="ARBA00023196"/>
    </source>
</evidence>
<evidence type="ECO:0000256" key="6">
    <source>
        <dbReference type="ARBA" id="ARBA00023136"/>
    </source>
</evidence>
<sequence>MHLRIFLPTEIFFDRQVIKITAEGDNGCFCILPRHQDFVTSLVPGIVSVTDTTGTAIHMGVDHGVLVKCMDKVNMAVGNAVIGPSLGVLERTVDEEFSVLDDKERTARSAVARLEAGFIRQFLNMEQ</sequence>
<evidence type="ECO:0000256" key="1">
    <source>
        <dbReference type="ARBA" id="ARBA00003543"/>
    </source>
</evidence>
<organism evidence="9 10">
    <name type="scientific">Desulfoplanes formicivorans</name>
    <dbReference type="NCBI Taxonomy" id="1592317"/>
    <lineage>
        <taxon>Bacteria</taxon>
        <taxon>Pseudomonadati</taxon>
        <taxon>Thermodesulfobacteriota</taxon>
        <taxon>Desulfovibrionia</taxon>
        <taxon>Desulfovibrionales</taxon>
        <taxon>Desulfoplanaceae</taxon>
        <taxon>Desulfoplanes</taxon>
    </lineage>
</organism>
<dbReference type="Proteomes" id="UP000095200">
    <property type="component" value="Unassembled WGS sequence"/>
</dbReference>
<keyword evidence="6" id="KW-0472">Membrane</keyword>
<comment type="function">
    <text evidence="1">Produces ATP from ADP in the presence of a proton gradient across the membrane.</text>
</comment>